<organism evidence="1 2">
    <name type="scientific">candidate division MSBL1 archaeon SCGC-AAA382A03</name>
    <dbReference type="NCBI Taxonomy" id="1698278"/>
    <lineage>
        <taxon>Archaea</taxon>
        <taxon>Methanobacteriati</taxon>
        <taxon>Methanobacteriota</taxon>
        <taxon>candidate division MSBL1</taxon>
    </lineage>
</organism>
<dbReference type="Proteomes" id="UP000070549">
    <property type="component" value="Unassembled WGS sequence"/>
</dbReference>
<comment type="caution">
    <text evidence="1">The sequence shown here is derived from an EMBL/GenBank/DDBJ whole genome shotgun (WGS) entry which is preliminary data.</text>
</comment>
<proteinExistence type="predicted"/>
<protein>
    <submittedName>
        <fullName evidence="1">Uncharacterized protein</fullName>
    </submittedName>
</protein>
<sequence length="260" mass="28816">MVTWLSWGQRGEGNWIYAKRFDSSGSPQSDNFLVSDNPADYQEIPSLVEAEDLEFESEPEQINIAGDENGNFVIVWVFENEDSRGIRARLYDNTAKPKSEIFQVNTEEDVQGEISVSMNNAGDFIISWMGESGDGNVFAKVYNSSGEVRISDFQVSNYPKLKQGYPSAGIDEDGSFVIAWETGVSEGGQSQDGDKTGISARRFNADGIASGDEFQVNQHWRDWQEETGAAIHNGLFVVTWMSTEVDGDADDISARLFNDS</sequence>
<dbReference type="EMBL" id="LHYC01000011">
    <property type="protein sequence ID" value="KXB05503.1"/>
    <property type="molecule type" value="Genomic_DNA"/>
</dbReference>
<name>A0A133VGE4_9EURY</name>
<evidence type="ECO:0000313" key="2">
    <source>
        <dbReference type="Proteomes" id="UP000070549"/>
    </source>
</evidence>
<keyword evidence="2" id="KW-1185">Reference proteome</keyword>
<reference evidence="1 2" key="1">
    <citation type="journal article" date="2016" name="Sci. Rep.">
        <title>Metabolic traits of an uncultured archaeal lineage -MSBL1- from brine pools of the Red Sea.</title>
        <authorList>
            <person name="Mwirichia R."/>
            <person name="Alam I."/>
            <person name="Rashid M."/>
            <person name="Vinu M."/>
            <person name="Ba-Alawi W."/>
            <person name="Anthony Kamau A."/>
            <person name="Kamanda Ngugi D."/>
            <person name="Goker M."/>
            <person name="Klenk H.P."/>
            <person name="Bajic V."/>
            <person name="Stingl U."/>
        </authorList>
    </citation>
    <scope>NUCLEOTIDE SEQUENCE [LARGE SCALE GENOMIC DNA]</scope>
    <source>
        <strain evidence="1">SCGC-AAA382A03</strain>
    </source>
</reference>
<dbReference type="AlphaFoldDB" id="A0A133VGE4"/>
<accession>A0A133VGE4</accession>
<gene>
    <name evidence="1" type="ORF">AKJ49_00590</name>
</gene>
<evidence type="ECO:0000313" key="1">
    <source>
        <dbReference type="EMBL" id="KXB05503.1"/>
    </source>
</evidence>